<proteinExistence type="predicted"/>
<keyword evidence="2" id="KW-0813">Transport</keyword>
<dbReference type="PROSITE" id="PS50919">
    <property type="entry name" value="MIR"/>
    <property type="match status" value="1"/>
</dbReference>
<evidence type="ECO:0000256" key="10">
    <source>
        <dbReference type="SAM" id="MobiDB-lite"/>
    </source>
</evidence>
<dbReference type="GO" id="GO:0005262">
    <property type="term" value="F:calcium channel activity"/>
    <property type="evidence" value="ECO:0007669"/>
    <property type="project" value="InterPro"/>
</dbReference>
<keyword evidence="4" id="KW-0677">Repeat</keyword>
<feature type="compositionally biased region" description="Gly residues" evidence="10">
    <location>
        <begin position="2593"/>
        <end position="2614"/>
    </location>
</feature>
<dbReference type="PANTHER" id="PTHR13715">
    <property type="entry name" value="RYANODINE RECEPTOR AND IP3 RECEPTOR"/>
    <property type="match status" value="1"/>
</dbReference>
<feature type="compositionally biased region" description="Low complexity" evidence="10">
    <location>
        <begin position="2130"/>
        <end position="2140"/>
    </location>
</feature>
<feature type="region of interest" description="Disordered" evidence="10">
    <location>
        <begin position="380"/>
        <end position="400"/>
    </location>
</feature>
<dbReference type="Pfam" id="PF08709">
    <property type="entry name" value="Ins145_P3_rec"/>
    <property type="match status" value="1"/>
</dbReference>
<feature type="region of interest" description="Disordered" evidence="10">
    <location>
        <begin position="2130"/>
        <end position="2271"/>
    </location>
</feature>
<comment type="caution">
    <text evidence="12">The sequence shown here is derived from an EMBL/GenBank/DDBJ whole genome shotgun (WGS) entry which is preliminary data.</text>
</comment>
<dbReference type="InterPro" id="IPR000699">
    <property type="entry name" value="RIH_dom"/>
</dbReference>
<reference evidence="12 13" key="1">
    <citation type="journal article" date="2017" name="Mol. Biol. Evol.">
        <title>The 4-celled Tetrabaena socialis nuclear genome reveals the essential components for genetic control of cell number at the origin of multicellularity in the volvocine lineage.</title>
        <authorList>
            <person name="Featherston J."/>
            <person name="Arakaki Y."/>
            <person name="Hanschen E.R."/>
            <person name="Ferris P.J."/>
            <person name="Michod R.E."/>
            <person name="Olson B.J.S.C."/>
            <person name="Nozaki H."/>
            <person name="Durand P.M."/>
        </authorList>
    </citation>
    <scope>NUCLEOTIDE SEQUENCE [LARGE SCALE GENOMIC DNA]</scope>
    <source>
        <strain evidence="12 13">NIES-571</strain>
    </source>
</reference>
<evidence type="ECO:0000256" key="9">
    <source>
        <dbReference type="ARBA" id="ARBA00023303"/>
    </source>
</evidence>
<evidence type="ECO:0000259" key="11">
    <source>
        <dbReference type="PROSITE" id="PS50919"/>
    </source>
</evidence>
<evidence type="ECO:0000256" key="8">
    <source>
        <dbReference type="ARBA" id="ARBA00023286"/>
    </source>
</evidence>
<keyword evidence="3" id="KW-0812">Transmembrane</keyword>
<dbReference type="Pfam" id="PF08454">
    <property type="entry name" value="RIH_assoc"/>
    <property type="match status" value="1"/>
</dbReference>
<feature type="compositionally biased region" description="Low complexity" evidence="10">
    <location>
        <begin position="387"/>
        <end position="400"/>
    </location>
</feature>
<dbReference type="Gene3D" id="2.80.10.50">
    <property type="match status" value="2"/>
</dbReference>
<protein>
    <submittedName>
        <fullName evidence="12">Inositol 1,4,5-trisphosphate receptor type 2</fullName>
    </submittedName>
</protein>
<sequence length="2680" mass="292524">MATLEDLATRSLKYGDTVYFKVDGKQAFVSAHDRQLPQVRVEDLGNTADSPPDLKDCLFEVTKKLQYTVKKVLISELARHGVVPEDVLGEVYGGTDAASAFEEALGQLIKKDKARQKVVDLFQGYLREKKVNDEEFQQVVGESVLYGQPIQLRHVATDKYVTIKRTAAEVERGALKVVLEEGGNEGSWFQVSSGYRTKPEGARLMPGEVVVLKGLAFTGNGLHISTSDISDPTMLPVDKHPYIAGSKEVSASPDVSAFKVIPFSVHEKVLPTIRQRVCGMNSVSIQDLVANSVYINFLGAVNEKELYFESPLTRPDPNRIGGPDTWRMELVLEGGKWCGMPVTHKCKLRIRHLPTGTYLAALSNKAKDAAKALRYKAAAKEEGGPGAPTVPGTPSATAGAGAALPDAGANPFKNAVATDEDVLHDEAFRLVLTKRYNRPETLWELQTFSGEDAFGNKLYAFFKHVETQFWLSGAGPLIPQPPSSDPDEVQEKQFYPVVHPEKLERNVMYVVKVPDHFTAKVLDLQRATALFKDMYSVLKKEKVPTEDILLEMVAQEEEDKVLQALAMSQFPERLRMRYPAIKRSLRDLVRWLDRDSWDASQEGVCPAEEYQMLLRELGLIDLVVQYMEATRVRVFASAVKLRSTRLAQWVIESGKQCHKVLQLACNGNEVNQAYLSRHASMVMSHLALPLTAPDTMAAMYEDNMEQMQTVSPSIVAASVNLIRLYGHKPRFLEFLRQICGTRERPMPSNQNWIVAEMVGSGRDPLDVFCTAGLSKLRDKDGQMRETWVITCRRADDKTQSSEVDAGQFWGDMEDLTNSAIKDWELPGEDAYSPRELFIYYCYSLKFIVSLCYGRNSLARGQLLQASREYGLGLEFDSLLRAVSNDRLPYAMRAYMVQAIRALYINVEPYRPLKLPRHVRMMSKAGAIQAPLSSDSGNSDNVNQLINAVLTELKEAVSGRDGMAQHMTNEDGEALDIEERAKRTIGRNTLMVNLLKSTKELFELGMMALDSAVTQDMLTTLLLVVQQLDSLPLTQPERFERGDASKVVMEAKKTALRVIEFALDMKSEQQCAAIFDYFARWQRSPERQEYWAQKQTRAKAQGNKAISAIKAAGGFLSTRVRAAAALPATNKVSPAPGESPDPEAPPPPPEDASASSAHSEYGGVHEWVDKSCKVLEADNEENDFPLFKLDSLSDQAPFFGQGGSPVMKLLDLVRYEDQELTAKTFQMLERLTNKREKLVHELLVTFVVTDDDLIQLSQWAIKQMEIAQSAFNFMGSLVPEESTRACAEAAAAMDALTSLLVPMQQVTIRTPEGAASRVFVSKVTAANCQYLMADLQVHTVVLKFLKLPLKRVSGADPHVLQEAEDLPRQDVFRACLQFLRHFMVVGDMDSGSGMPSRANQAVVLPSLELLLGLLDIRSLPTSDTIIALFIKNSTDAAKMGEAVIKKLFKLIIRYGDKEEAGWLELLSKVVVVDGTPIKRNQLLAMQLITESDADVLALMTGETGLDELKGLLGTERLTARPDLPPPVGRVAYHTACVQLLAECCFGKEPEQVVKSSGYMSLAQVLDVLLLQPTALISEGNLRYVQRAYWRLLQHCYFATDTDNTKVQVRNGTNRIWPLENADGSSGGAGLDVLMQRFLDLPVAGNRNRLEGAGSSLMQTVVNELDRALADPSDALGNADSATAFVATAILPALKDYFENHWHSHSNKIAVPPTALLTELHGKLAELYTALKRLKGVANSSSVKSELKAALANTRALLAAMPEEANTTGRSFASKAGGQASAPSMSQHTAVTSSTSQKVIQQEWGMYVRSLSSNINVEVDPDTNAAMEVLQLSTLATAAAASLGIGESIPVLTHASSLRLARLFIGPFGRLVPNIAPLMCFEDVLTMLLELLATRGKGKSIGPSSWEPRLLVKLVGTVCAAAALDDGCGALDGSVVRHAWARLGMLKVDGEPVVEYEEMAEELRAWRQGKFDKLGATRAAITLLAHPLPEVQLEAMHVLEVLLEGGNKGVQTTIHGILSNDCELCDAVFANIKASFERCRKWVAKRTYRAKKADGKAAAHGGKAAAAFKGALGALGGAVGAVGALGGAVGALGGAVGGAVGAFRPGHSKTGPTGKTATGGLATVVEAAEAAASPRKAAGSEAPAPSLSQPSVGRLMAPLPGPKSTADGMLDPAPEQTADSVLRVVPSSPSSPSTTRSAGEKSRATITRADSGASAAAKSRASITRADSQKIEAGKKGPGPVAEANEDGTEGGSDEEDEDEEEEETQFEQRATRLNEAGDVYKFNKVLLDVLKLMVEGHNKSLQLLLQSQPQSTSPIDLVVEAVELLNVLQHLVDSLENELLLLCKYMLKLQSVTPTRDAPLKYIRELFNGADLEKMEDLNPEQQRYAQHLQAFLMRRLGYVEINWNGLIEPCYFNLTPECSKLVMSTLWNKVTLDRINNTVSPDSRAFPTVKAAELVEVLADVVDDIELEAKLTRNKWLKVVSFIAQYKMRLLELTFYLAVSTLIFQALADARWGPHTSFDERGQDWRTIVLSAAVMLQSTCTVMLYLSFVYTELNKHLAHEIPKTAERLSLFADAVRHFVSWALRRGDGDKGGGGKGGGGKGGGVAKGGGGGKGAGAAEPPGNEGSAVAEKLGITSPPLGENRGWLDFFQSVLSSFLTIIRFAKFWYFNMLVSRAPGRGGS</sequence>
<dbReference type="InterPro" id="IPR014821">
    <property type="entry name" value="Ins145_P3_rcpt"/>
</dbReference>
<organism evidence="12 13">
    <name type="scientific">Tetrabaena socialis</name>
    <dbReference type="NCBI Taxonomy" id="47790"/>
    <lineage>
        <taxon>Eukaryota</taxon>
        <taxon>Viridiplantae</taxon>
        <taxon>Chlorophyta</taxon>
        <taxon>core chlorophytes</taxon>
        <taxon>Chlorophyceae</taxon>
        <taxon>CS clade</taxon>
        <taxon>Chlamydomonadales</taxon>
        <taxon>Tetrabaenaceae</taxon>
        <taxon>Tetrabaena</taxon>
    </lineage>
</organism>
<dbReference type="InterPro" id="IPR036300">
    <property type="entry name" value="MIR_dom_sf"/>
</dbReference>
<keyword evidence="7" id="KW-0472">Membrane</keyword>
<comment type="subcellular location">
    <subcellularLocation>
        <location evidence="1">Endomembrane system</location>
        <topology evidence="1">Multi-pass membrane protein</topology>
    </subcellularLocation>
</comment>
<feature type="compositionally biased region" description="Low complexity" evidence="10">
    <location>
        <begin position="2206"/>
        <end position="2224"/>
    </location>
</feature>
<evidence type="ECO:0000313" key="12">
    <source>
        <dbReference type="EMBL" id="PNH09605.1"/>
    </source>
</evidence>
<dbReference type="OrthoDB" id="2016580at2759"/>
<keyword evidence="9" id="KW-0407">Ion channel</keyword>
<keyword evidence="5" id="KW-1133">Transmembrane helix</keyword>
<feature type="compositionally biased region" description="Low complexity" evidence="10">
    <location>
        <begin position="2178"/>
        <end position="2195"/>
    </location>
</feature>
<evidence type="ECO:0000256" key="6">
    <source>
        <dbReference type="ARBA" id="ARBA00023065"/>
    </source>
</evidence>
<keyword evidence="13" id="KW-1185">Reference proteome</keyword>
<evidence type="ECO:0000256" key="5">
    <source>
        <dbReference type="ARBA" id="ARBA00022989"/>
    </source>
</evidence>
<dbReference type="GO" id="GO:0012505">
    <property type="term" value="C:endomembrane system"/>
    <property type="evidence" value="ECO:0007669"/>
    <property type="project" value="UniProtKB-SubCell"/>
</dbReference>
<dbReference type="Pfam" id="PF01365">
    <property type="entry name" value="RYDR_ITPR"/>
    <property type="match status" value="2"/>
</dbReference>
<evidence type="ECO:0000256" key="1">
    <source>
        <dbReference type="ARBA" id="ARBA00004127"/>
    </source>
</evidence>
<dbReference type="InterPro" id="IPR013662">
    <property type="entry name" value="RIH_assoc-dom"/>
</dbReference>
<dbReference type="SUPFAM" id="SSF100909">
    <property type="entry name" value="IP3 receptor type 1 binding core, domain 2"/>
    <property type="match status" value="2"/>
</dbReference>
<evidence type="ECO:0000256" key="2">
    <source>
        <dbReference type="ARBA" id="ARBA00022448"/>
    </source>
</evidence>
<evidence type="ECO:0000256" key="3">
    <source>
        <dbReference type="ARBA" id="ARBA00022692"/>
    </source>
</evidence>
<keyword evidence="8" id="KW-1071">Ligand-gated ion channel</keyword>
<feature type="compositionally biased region" description="Acidic residues" evidence="10">
    <location>
        <begin position="2242"/>
        <end position="2264"/>
    </location>
</feature>
<dbReference type="GO" id="GO:0016020">
    <property type="term" value="C:membrane"/>
    <property type="evidence" value="ECO:0007669"/>
    <property type="project" value="InterPro"/>
</dbReference>
<keyword evidence="12" id="KW-0675">Receptor</keyword>
<dbReference type="InterPro" id="IPR015925">
    <property type="entry name" value="Ryanodine_IP3_receptor"/>
</dbReference>
<feature type="region of interest" description="Disordered" evidence="10">
    <location>
        <begin position="2590"/>
        <end position="2628"/>
    </location>
</feature>
<evidence type="ECO:0000313" key="13">
    <source>
        <dbReference type="Proteomes" id="UP000236333"/>
    </source>
</evidence>
<feature type="region of interest" description="Disordered" evidence="10">
    <location>
        <begin position="1127"/>
        <end position="1159"/>
    </location>
</feature>
<dbReference type="EMBL" id="PGGS01000084">
    <property type="protein sequence ID" value="PNH09605.1"/>
    <property type="molecule type" value="Genomic_DNA"/>
</dbReference>
<evidence type="ECO:0000256" key="4">
    <source>
        <dbReference type="ARBA" id="ARBA00022737"/>
    </source>
</evidence>
<name>A0A2J8AAQ9_9CHLO</name>
<feature type="compositionally biased region" description="Polar residues" evidence="10">
    <location>
        <begin position="1779"/>
        <end position="1792"/>
    </location>
</feature>
<dbReference type="Proteomes" id="UP000236333">
    <property type="component" value="Unassembled WGS sequence"/>
</dbReference>
<dbReference type="InterPro" id="IPR016093">
    <property type="entry name" value="MIR_motif"/>
</dbReference>
<keyword evidence="6" id="KW-0406">Ion transport</keyword>
<evidence type="ECO:0000256" key="7">
    <source>
        <dbReference type="ARBA" id="ARBA00023136"/>
    </source>
</evidence>
<gene>
    <name evidence="12" type="ORF">TSOC_003768</name>
</gene>
<feature type="domain" description="MIR" evidence="11">
    <location>
        <begin position="141"/>
        <end position="194"/>
    </location>
</feature>
<dbReference type="PANTHER" id="PTHR13715:SF99">
    <property type="entry name" value="INOSITOL 1,4,5-TRISPHOSPHATE RECEPTOR-LIKE PROTEIN A"/>
    <property type="match status" value="1"/>
</dbReference>
<feature type="compositionally biased region" description="Pro residues" evidence="10">
    <location>
        <begin position="1136"/>
        <end position="1149"/>
    </location>
</feature>
<accession>A0A2J8AAQ9</accession>
<dbReference type="InterPro" id="IPR035910">
    <property type="entry name" value="RyR/IP3R_RIH_dom_sf"/>
</dbReference>
<dbReference type="SMART" id="SM00472">
    <property type="entry name" value="MIR"/>
    <property type="match status" value="1"/>
</dbReference>
<feature type="region of interest" description="Disordered" evidence="10">
    <location>
        <begin position="1766"/>
        <end position="1792"/>
    </location>
</feature>
<dbReference type="SUPFAM" id="SSF82109">
    <property type="entry name" value="MIR domain"/>
    <property type="match status" value="1"/>
</dbReference>